<keyword evidence="5 8" id="KW-0812">Transmembrane</keyword>
<dbReference type="CDD" id="cd06261">
    <property type="entry name" value="TM_PBP2"/>
    <property type="match status" value="2"/>
</dbReference>
<dbReference type="InterPro" id="IPR000515">
    <property type="entry name" value="MetI-like"/>
</dbReference>
<sequence length="519" mass="54184">MSLAVASSGRRRDAGPPLWLLLAAALPTLLIALPLAYVAARAWSAGLAVAVEEIFRARTAELLVNTVTLAVSVTVLSAVIGVATAWCVERSDLPGLRWWRVIAALPLAVPAFVASFAWASMGAAFQTMGGAILILALSHYPLVYLPVAAALRGMDPGFEDVSRSLGRGPWAAFFSATLPQAWPALGAGSLLVLTHMFAEFGALSLLRVQTFTTAIFDSYELEFDGATAALQSAVLLALALPAALGEMRLRRDMRFARSGKGGRRRAPPARLGRAKAPVLGAMAALAALSLGAPLAMLAYWLLVGRSIGHASHDLWPAVVGTLGLAVPGAIVVTALASPLAIAATRHRGMLSALAEKLPYVVHGLPGLVVALALVFFSIRFFPAAYQTAGLLFAAYAVLFLPLAQSALRASLELAPARLEEVARSLGRGPFGAFAAVTLPNVLPGVGGALALITLELARELTATLMLAPIGVSTLATEVWSQANDGRYAAAAPFAALLVAVSAIPVYVFTRRSLELNDLR</sequence>
<dbReference type="Pfam" id="PF00528">
    <property type="entry name" value="BPD_transp_1"/>
    <property type="match status" value="2"/>
</dbReference>
<keyword evidence="3" id="KW-1003">Cell membrane</keyword>
<dbReference type="PANTHER" id="PTHR43357:SF3">
    <property type="entry name" value="FE(3+)-TRANSPORT SYSTEM PERMEASE PROTEIN FBPB 2"/>
    <property type="match status" value="1"/>
</dbReference>
<comment type="similarity">
    <text evidence="8">Belongs to the binding-protein-dependent transport system permease family.</text>
</comment>
<protein>
    <submittedName>
        <fullName evidence="10">Iron (III)-transporter permease HitB</fullName>
    </submittedName>
</protein>
<keyword evidence="11" id="KW-1185">Reference proteome</keyword>
<keyword evidence="4" id="KW-0997">Cell inner membrane</keyword>
<dbReference type="InterPro" id="IPR035906">
    <property type="entry name" value="MetI-like_sf"/>
</dbReference>
<feature type="transmembrane region" description="Helical" evidence="8">
    <location>
        <begin position="384"/>
        <end position="407"/>
    </location>
</feature>
<evidence type="ECO:0000259" key="9">
    <source>
        <dbReference type="PROSITE" id="PS50928"/>
    </source>
</evidence>
<dbReference type="GO" id="GO:0055085">
    <property type="term" value="P:transmembrane transport"/>
    <property type="evidence" value="ECO:0007669"/>
    <property type="project" value="InterPro"/>
</dbReference>
<feature type="transmembrane region" description="Helical" evidence="8">
    <location>
        <begin position="98"/>
        <end position="119"/>
    </location>
</feature>
<keyword evidence="2 8" id="KW-0813">Transport</keyword>
<dbReference type="PROSITE" id="PS50928">
    <property type="entry name" value="ABC_TM1"/>
    <property type="match status" value="2"/>
</dbReference>
<feature type="transmembrane region" description="Helical" evidence="8">
    <location>
        <begin position="487"/>
        <end position="509"/>
    </location>
</feature>
<evidence type="ECO:0000256" key="1">
    <source>
        <dbReference type="ARBA" id="ARBA00004429"/>
    </source>
</evidence>
<feature type="transmembrane region" description="Helical" evidence="8">
    <location>
        <begin position="131"/>
        <end position="151"/>
    </location>
</feature>
<feature type="transmembrane region" description="Helical" evidence="8">
    <location>
        <begin position="357"/>
        <end position="378"/>
    </location>
</feature>
<evidence type="ECO:0000256" key="8">
    <source>
        <dbReference type="RuleBase" id="RU363032"/>
    </source>
</evidence>
<evidence type="ECO:0000256" key="3">
    <source>
        <dbReference type="ARBA" id="ARBA00022475"/>
    </source>
</evidence>
<accession>A0A9W6MVG9</accession>
<feature type="transmembrane region" description="Helical" evidence="8">
    <location>
        <begin position="314"/>
        <end position="336"/>
    </location>
</feature>
<keyword evidence="6 8" id="KW-1133">Transmembrane helix</keyword>
<evidence type="ECO:0000313" key="11">
    <source>
        <dbReference type="Proteomes" id="UP001143372"/>
    </source>
</evidence>
<dbReference type="PANTHER" id="PTHR43357">
    <property type="entry name" value="INNER MEMBRANE ABC TRANSPORTER PERMEASE PROTEIN YDCV"/>
    <property type="match status" value="1"/>
</dbReference>
<dbReference type="Gene3D" id="1.10.3720.10">
    <property type="entry name" value="MetI-like"/>
    <property type="match status" value="2"/>
</dbReference>
<dbReference type="Proteomes" id="UP001143372">
    <property type="component" value="Unassembled WGS sequence"/>
</dbReference>
<comment type="subcellular location">
    <subcellularLocation>
        <location evidence="1">Cell inner membrane</location>
        <topology evidence="1">Multi-pass membrane protein</topology>
    </subcellularLocation>
    <subcellularLocation>
        <location evidence="8">Cell membrane</location>
        <topology evidence="8">Multi-pass membrane protein</topology>
    </subcellularLocation>
</comment>
<feature type="transmembrane region" description="Helical" evidence="8">
    <location>
        <begin position="428"/>
        <end position="454"/>
    </location>
</feature>
<organism evidence="10 11">
    <name type="scientific">Hansschlegelia plantiphila</name>
    <dbReference type="NCBI Taxonomy" id="374655"/>
    <lineage>
        <taxon>Bacteria</taxon>
        <taxon>Pseudomonadati</taxon>
        <taxon>Pseudomonadota</taxon>
        <taxon>Alphaproteobacteria</taxon>
        <taxon>Hyphomicrobiales</taxon>
        <taxon>Methylopilaceae</taxon>
        <taxon>Hansschlegelia</taxon>
    </lineage>
</organism>
<feature type="domain" description="ABC transmembrane type-1" evidence="9">
    <location>
        <begin position="318"/>
        <end position="508"/>
    </location>
</feature>
<evidence type="ECO:0000256" key="6">
    <source>
        <dbReference type="ARBA" id="ARBA00022989"/>
    </source>
</evidence>
<dbReference type="AlphaFoldDB" id="A0A9W6MVG9"/>
<feature type="domain" description="ABC transmembrane type-1" evidence="9">
    <location>
        <begin position="63"/>
        <end position="244"/>
    </location>
</feature>
<dbReference type="GO" id="GO:0005886">
    <property type="term" value="C:plasma membrane"/>
    <property type="evidence" value="ECO:0007669"/>
    <property type="project" value="UniProtKB-SubCell"/>
</dbReference>
<evidence type="ECO:0000256" key="7">
    <source>
        <dbReference type="ARBA" id="ARBA00023136"/>
    </source>
</evidence>
<proteinExistence type="inferred from homology"/>
<reference evidence="10" key="2">
    <citation type="submission" date="2023-01" db="EMBL/GenBank/DDBJ databases">
        <authorList>
            <person name="Sun Q."/>
            <person name="Evtushenko L."/>
        </authorList>
    </citation>
    <scope>NUCLEOTIDE SEQUENCE</scope>
    <source>
        <strain evidence="10">VKM B-2347</strain>
    </source>
</reference>
<dbReference type="SUPFAM" id="SSF161098">
    <property type="entry name" value="MetI-like"/>
    <property type="match status" value="2"/>
</dbReference>
<gene>
    <name evidence="10" type="primary">hitB</name>
    <name evidence="10" type="ORF">GCM10008179_20620</name>
</gene>
<keyword evidence="7 8" id="KW-0472">Membrane</keyword>
<comment type="caution">
    <text evidence="10">The sequence shown here is derived from an EMBL/GenBank/DDBJ whole genome shotgun (WGS) entry which is preliminary data.</text>
</comment>
<dbReference type="RefSeq" id="WP_271168663.1">
    <property type="nucleotide sequence ID" value="NZ_BSFI01000008.1"/>
</dbReference>
<reference evidence="10" key="1">
    <citation type="journal article" date="2014" name="Int. J. Syst. Evol. Microbiol.">
        <title>Complete genome sequence of Corynebacterium casei LMG S-19264T (=DSM 44701T), isolated from a smear-ripened cheese.</title>
        <authorList>
            <consortium name="US DOE Joint Genome Institute (JGI-PGF)"/>
            <person name="Walter F."/>
            <person name="Albersmeier A."/>
            <person name="Kalinowski J."/>
            <person name="Ruckert C."/>
        </authorList>
    </citation>
    <scope>NUCLEOTIDE SEQUENCE</scope>
    <source>
        <strain evidence="10">VKM B-2347</strain>
    </source>
</reference>
<feature type="transmembrane region" description="Helical" evidence="8">
    <location>
        <begin position="20"/>
        <end position="50"/>
    </location>
</feature>
<feature type="transmembrane region" description="Helical" evidence="8">
    <location>
        <begin position="278"/>
        <end position="302"/>
    </location>
</feature>
<evidence type="ECO:0000313" key="10">
    <source>
        <dbReference type="EMBL" id="GLK68424.1"/>
    </source>
</evidence>
<evidence type="ECO:0000256" key="5">
    <source>
        <dbReference type="ARBA" id="ARBA00022692"/>
    </source>
</evidence>
<evidence type="ECO:0000256" key="4">
    <source>
        <dbReference type="ARBA" id="ARBA00022519"/>
    </source>
</evidence>
<dbReference type="EMBL" id="BSFI01000008">
    <property type="protein sequence ID" value="GLK68424.1"/>
    <property type="molecule type" value="Genomic_DNA"/>
</dbReference>
<feature type="transmembrane region" description="Helical" evidence="8">
    <location>
        <begin position="62"/>
        <end position="86"/>
    </location>
</feature>
<name>A0A9W6MVG9_9HYPH</name>
<evidence type="ECO:0000256" key="2">
    <source>
        <dbReference type="ARBA" id="ARBA00022448"/>
    </source>
</evidence>